<evidence type="ECO:0000313" key="4">
    <source>
        <dbReference type="Proteomes" id="UP000076567"/>
    </source>
</evidence>
<protein>
    <submittedName>
        <fullName evidence="3">Uncharacterized protein</fullName>
    </submittedName>
</protein>
<feature type="region of interest" description="Disordered" evidence="1">
    <location>
        <begin position="57"/>
        <end position="100"/>
    </location>
</feature>
<organism evidence="3 4">
    <name type="scientific">Fictibacillus phosphorivorans</name>
    <dbReference type="NCBI Taxonomy" id="1221500"/>
    <lineage>
        <taxon>Bacteria</taxon>
        <taxon>Bacillati</taxon>
        <taxon>Bacillota</taxon>
        <taxon>Bacilli</taxon>
        <taxon>Bacillales</taxon>
        <taxon>Fictibacillaceae</taxon>
        <taxon>Fictibacillus</taxon>
    </lineage>
</organism>
<name>A0A165P2R3_9BACL</name>
<keyword evidence="2" id="KW-0472">Membrane</keyword>
<sequence>MSNENENLQEQLRAESMHQLCKQHMYYHVTIKTRDGQEVEGIITDLDKKNVYIMVPQNMMPAEESEQESPQMSQQGQQTQQGQQGQQSQQGGQRNQRQYYGRPRPYYRRFYRQIYPLAALAALSLYPYYPPYPYPYYPYYPYYPPYPYPYPY</sequence>
<comment type="caution">
    <text evidence="3">The sequence shown here is derived from an EMBL/GenBank/DDBJ whole genome shotgun (WGS) entry which is preliminary data.</text>
</comment>
<reference evidence="4" key="1">
    <citation type="submission" date="2016-01" db="EMBL/GenBank/DDBJ databases">
        <title>Draft genome of Chromobacterium sp. F49.</title>
        <authorList>
            <person name="Hong K.W."/>
        </authorList>
    </citation>
    <scope>NUCLEOTIDE SEQUENCE [LARGE SCALE GENOMIC DNA]</scope>
    <source>
        <strain evidence="4">P7IIIA</strain>
    </source>
</reference>
<evidence type="ECO:0000256" key="2">
    <source>
        <dbReference type="SAM" id="Phobius"/>
    </source>
</evidence>
<dbReference type="AlphaFoldDB" id="A0A165P2R3"/>
<evidence type="ECO:0000256" key="1">
    <source>
        <dbReference type="SAM" id="MobiDB-lite"/>
    </source>
</evidence>
<accession>A0A165P2R3</accession>
<dbReference type="EMBL" id="LRFC01000001">
    <property type="protein sequence ID" value="KZE68775.1"/>
    <property type="molecule type" value="Genomic_DNA"/>
</dbReference>
<keyword evidence="2" id="KW-0812">Transmembrane</keyword>
<keyword evidence="2" id="KW-1133">Transmembrane helix</keyword>
<feature type="transmembrane region" description="Helical" evidence="2">
    <location>
        <begin position="110"/>
        <end position="129"/>
    </location>
</feature>
<dbReference type="RefSeq" id="WP_066236012.1">
    <property type="nucleotide sequence ID" value="NZ_LRFC01000001.1"/>
</dbReference>
<keyword evidence="4" id="KW-1185">Reference proteome</keyword>
<proteinExistence type="predicted"/>
<dbReference type="Proteomes" id="UP000076567">
    <property type="component" value="Unassembled WGS sequence"/>
</dbReference>
<feature type="compositionally biased region" description="Low complexity" evidence="1">
    <location>
        <begin position="68"/>
        <end position="100"/>
    </location>
</feature>
<evidence type="ECO:0000313" key="3">
    <source>
        <dbReference type="EMBL" id="KZE68775.1"/>
    </source>
</evidence>
<gene>
    <name evidence="3" type="ORF">AWM68_00395</name>
</gene>